<keyword evidence="4" id="KW-1185">Reference proteome</keyword>
<sequence>MDLIAAFSTLYAWFAEDLRFVRLLFLAVGVWLALDIAWKLRRDALLRRVGTSTEGQIVRVSKGEDYDTAIIRFTDQTGRTHEFDSEIPHSGPPGASVNVCYDPQNPRRAHVAGSPLGRALLYVVSLMTAAGFVFMSVVMDH</sequence>
<dbReference type="InterPro" id="IPR021994">
    <property type="entry name" value="DUF3592"/>
</dbReference>
<gene>
    <name evidence="3" type="ORF">RB548_11295</name>
</gene>
<evidence type="ECO:0000313" key="3">
    <source>
        <dbReference type="EMBL" id="WVT02123.1"/>
    </source>
</evidence>
<accession>A0ABZ2B5R2</accession>
<evidence type="ECO:0000313" key="4">
    <source>
        <dbReference type="Proteomes" id="UP001432360"/>
    </source>
</evidence>
<keyword evidence="1" id="KW-0812">Transmembrane</keyword>
<dbReference type="Proteomes" id="UP001432360">
    <property type="component" value="Chromosome"/>
</dbReference>
<evidence type="ECO:0000256" key="1">
    <source>
        <dbReference type="SAM" id="Phobius"/>
    </source>
</evidence>
<feature type="transmembrane region" description="Helical" evidence="1">
    <location>
        <begin position="20"/>
        <end position="38"/>
    </location>
</feature>
<feature type="transmembrane region" description="Helical" evidence="1">
    <location>
        <begin position="119"/>
        <end position="139"/>
    </location>
</feature>
<evidence type="ECO:0000259" key="2">
    <source>
        <dbReference type="Pfam" id="PF12158"/>
    </source>
</evidence>
<reference evidence="3" key="1">
    <citation type="submission" date="2023-08" db="EMBL/GenBank/DDBJ databases">
        <title>Complete genome sequence of Sinorhizobium chiapanecum ITTG S70 isolated from Acaciella angustissima nodules in Chiapas-Mexico.</title>
        <authorList>
            <person name="Rincon-Rosales R."/>
            <person name="Rogel M.A."/>
            <person name="Rincon-Medina C.I."/>
            <person name="Guerrero G."/>
            <person name="Manzano-Gomez L.A."/>
            <person name="Lopez-Lopez A."/>
            <person name="Rincon Molina F.A."/>
            <person name="Martinez-Romero E."/>
        </authorList>
    </citation>
    <scope>NUCLEOTIDE SEQUENCE</scope>
    <source>
        <strain evidence="3">ITTG S70</strain>
    </source>
</reference>
<dbReference type="Pfam" id="PF12158">
    <property type="entry name" value="DUF3592"/>
    <property type="match status" value="1"/>
</dbReference>
<keyword evidence="1" id="KW-0472">Membrane</keyword>
<dbReference type="RefSeq" id="WP_331371409.1">
    <property type="nucleotide sequence ID" value="NZ_CP133148.1"/>
</dbReference>
<keyword evidence="1" id="KW-1133">Transmembrane helix</keyword>
<proteinExistence type="predicted"/>
<name>A0ABZ2B5R2_9HYPH</name>
<feature type="domain" description="DUF3592" evidence="2">
    <location>
        <begin position="63"/>
        <end position="112"/>
    </location>
</feature>
<protein>
    <submittedName>
        <fullName evidence="3">DUF3592 domain-containing protein</fullName>
    </submittedName>
</protein>
<organism evidence="3 4">
    <name type="scientific">Sinorhizobium chiapasense</name>
    <dbReference type="NCBI Taxonomy" id="501572"/>
    <lineage>
        <taxon>Bacteria</taxon>
        <taxon>Pseudomonadati</taxon>
        <taxon>Pseudomonadota</taxon>
        <taxon>Alphaproteobacteria</taxon>
        <taxon>Hyphomicrobiales</taxon>
        <taxon>Rhizobiaceae</taxon>
        <taxon>Sinorhizobium/Ensifer group</taxon>
        <taxon>Sinorhizobium</taxon>
    </lineage>
</organism>
<dbReference type="EMBL" id="CP133148">
    <property type="protein sequence ID" value="WVT02123.1"/>
    <property type="molecule type" value="Genomic_DNA"/>
</dbReference>